<feature type="compositionally biased region" description="Polar residues" evidence="1">
    <location>
        <begin position="316"/>
        <end position="340"/>
    </location>
</feature>
<dbReference type="KEGG" id="nsy:104216966"/>
<accession>A0A1U7VU19</accession>
<dbReference type="PANTHER" id="PTHR31286">
    <property type="entry name" value="GLYCINE-RICH CELL WALL STRUCTURAL PROTEIN 1.8-LIKE"/>
    <property type="match status" value="1"/>
</dbReference>
<dbReference type="PANTHER" id="PTHR31286:SF164">
    <property type="entry name" value="ZINC FINGER, CCHC-TYPE"/>
    <property type="match status" value="1"/>
</dbReference>
<dbReference type="InterPro" id="IPR025558">
    <property type="entry name" value="DUF4283"/>
</dbReference>
<reference evidence="4" key="2">
    <citation type="submission" date="2025-08" db="UniProtKB">
        <authorList>
            <consortium name="RefSeq"/>
        </authorList>
    </citation>
    <scope>IDENTIFICATION</scope>
    <source>
        <tissue evidence="4">Leaf</tissue>
    </source>
</reference>
<dbReference type="InterPro" id="IPR040256">
    <property type="entry name" value="At4g02000-like"/>
</dbReference>
<evidence type="ECO:0000259" key="2">
    <source>
        <dbReference type="Pfam" id="PF14111"/>
    </source>
</evidence>
<evidence type="ECO:0000313" key="4">
    <source>
        <dbReference type="RefSeq" id="XP_009765415.1"/>
    </source>
</evidence>
<gene>
    <name evidence="4" type="primary">LOC104216966</name>
</gene>
<dbReference type="OrthoDB" id="1002340at2759"/>
<dbReference type="RefSeq" id="XP_009765415.1">
    <property type="nucleotide sequence ID" value="XM_009767113.1"/>
</dbReference>
<proteinExistence type="predicted"/>
<name>A0A1U7VU19_NICSY</name>
<dbReference type="GeneID" id="104216966"/>
<dbReference type="eggNOG" id="KOG1075">
    <property type="taxonomic scope" value="Eukaryota"/>
</dbReference>
<dbReference type="RefSeq" id="XP_070012339.1">
    <property type="nucleotide sequence ID" value="XM_070156238.1"/>
</dbReference>
<sequence length="407" mass="46914">MGTTSDLQPARLEENTTPEGEKIQIEEGILNNPNYATAVKTPTMESTSSNRHGNPDVKARYSTHNGMPAIIFKASYYYGVMAEECRLTIVGKFLRTRPQIEKIRSKFAEKITVKGNVKIGVYDYGTVFLDFSNEDDLKSVWYRRSIEIEVQVMWLEQWTPDFKPEEDSPVVPVWVLLPDLPFHCHTWYYIKQILSPIGIPLTMDMATNNKTRPSMAKVRIEVDLTKPKLNSVWVGQEYETSPLKGFTQKLEYENVPKYYRHCRLLGHSLVQCRKAEKKVEEEGINKGKSMIGAAVESMGVQQEKEEKENNETQKQGTTEESTHIDNNTMKPPTDASQNKGNKAHDKLEIMQGHGNQMKDKTIAEWLIKKLGIKRRRKRRTVKRKCQKRRAKFCSNLFNFKETMATIK</sequence>
<keyword evidence="3" id="KW-1185">Reference proteome</keyword>
<feature type="domain" description="DUF4283" evidence="2">
    <location>
        <begin position="82"/>
        <end position="166"/>
    </location>
</feature>
<dbReference type="Proteomes" id="UP000189701">
    <property type="component" value="Unplaced"/>
</dbReference>
<feature type="region of interest" description="Disordered" evidence="1">
    <location>
        <begin position="1"/>
        <end position="20"/>
    </location>
</feature>
<feature type="compositionally biased region" description="Basic and acidic residues" evidence="1">
    <location>
        <begin position="11"/>
        <end position="20"/>
    </location>
</feature>
<dbReference type="Pfam" id="PF14111">
    <property type="entry name" value="DUF4283"/>
    <property type="match status" value="1"/>
</dbReference>
<evidence type="ECO:0000256" key="1">
    <source>
        <dbReference type="SAM" id="MobiDB-lite"/>
    </source>
</evidence>
<reference evidence="3" key="1">
    <citation type="journal article" date="2013" name="Genome Biol.">
        <title>Reference genomes and transcriptomes of Nicotiana sylvestris and Nicotiana tomentosiformis.</title>
        <authorList>
            <person name="Sierro N."/>
            <person name="Battey J.N."/>
            <person name="Ouadi S."/>
            <person name="Bovet L."/>
            <person name="Goepfert S."/>
            <person name="Bakaher N."/>
            <person name="Peitsch M.C."/>
            <person name="Ivanov N.V."/>
        </authorList>
    </citation>
    <scope>NUCLEOTIDE SEQUENCE [LARGE SCALE GENOMIC DNA]</scope>
</reference>
<organism evidence="3 4">
    <name type="scientific">Nicotiana sylvestris</name>
    <name type="common">Wood tobacco</name>
    <name type="synonym">South American tobacco</name>
    <dbReference type="NCBI Taxonomy" id="4096"/>
    <lineage>
        <taxon>Eukaryota</taxon>
        <taxon>Viridiplantae</taxon>
        <taxon>Streptophyta</taxon>
        <taxon>Embryophyta</taxon>
        <taxon>Tracheophyta</taxon>
        <taxon>Spermatophyta</taxon>
        <taxon>Magnoliopsida</taxon>
        <taxon>eudicotyledons</taxon>
        <taxon>Gunneridae</taxon>
        <taxon>Pentapetalae</taxon>
        <taxon>asterids</taxon>
        <taxon>lamiids</taxon>
        <taxon>Solanales</taxon>
        <taxon>Solanaceae</taxon>
        <taxon>Nicotianoideae</taxon>
        <taxon>Nicotianeae</taxon>
        <taxon>Nicotiana</taxon>
    </lineage>
</organism>
<evidence type="ECO:0000313" key="3">
    <source>
        <dbReference type="Proteomes" id="UP000189701"/>
    </source>
</evidence>
<dbReference type="AlphaFoldDB" id="A0A1U7VU19"/>
<feature type="region of interest" description="Disordered" evidence="1">
    <location>
        <begin position="297"/>
        <end position="341"/>
    </location>
</feature>
<protein>
    <submittedName>
        <fullName evidence="4">Uncharacterized protein LOC104216966</fullName>
    </submittedName>
</protein>
<feature type="compositionally biased region" description="Basic and acidic residues" evidence="1">
    <location>
        <begin position="302"/>
        <end position="311"/>
    </location>
</feature>